<dbReference type="AlphaFoldDB" id="A0A2P2QZQ8"/>
<proteinExistence type="predicted"/>
<dbReference type="EMBL" id="GGEC01091988">
    <property type="protein sequence ID" value="MBX72472.1"/>
    <property type="molecule type" value="Transcribed_RNA"/>
</dbReference>
<evidence type="ECO:0000313" key="1">
    <source>
        <dbReference type="EMBL" id="MBX72472.1"/>
    </source>
</evidence>
<name>A0A2P2QZQ8_RHIMU</name>
<protein>
    <submittedName>
        <fullName evidence="1">Uncharacterized protein</fullName>
    </submittedName>
</protein>
<organism evidence="1">
    <name type="scientific">Rhizophora mucronata</name>
    <name type="common">Asiatic mangrove</name>
    <dbReference type="NCBI Taxonomy" id="61149"/>
    <lineage>
        <taxon>Eukaryota</taxon>
        <taxon>Viridiplantae</taxon>
        <taxon>Streptophyta</taxon>
        <taxon>Embryophyta</taxon>
        <taxon>Tracheophyta</taxon>
        <taxon>Spermatophyta</taxon>
        <taxon>Magnoliopsida</taxon>
        <taxon>eudicotyledons</taxon>
        <taxon>Gunneridae</taxon>
        <taxon>Pentapetalae</taxon>
        <taxon>rosids</taxon>
        <taxon>fabids</taxon>
        <taxon>Malpighiales</taxon>
        <taxon>Rhizophoraceae</taxon>
        <taxon>Rhizophora</taxon>
    </lineage>
</organism>
<sequence>MFTKHLKLHNYCYYRCCHHHNIFLIKIDKPVQTSTLL</sequence>
<accession>A0A2P2QZQ8</accession>
<reference evidence="1" key="1">
    <citation type="submission" date="2018-02" db="EMBL/GenBank/DDBJ databases">
        <title>Rhizophora mucronata_Transcriptome.</title>
        <authorList>
            <person name="Meera S.P."/>
            <person name="Sreeshan A."/>
            <person name="Augustine A."/>
        </authorList>
    </citation>
    <scope>NUCLEOTIDE SEQUENCE</scope>
    <source>
        <tissue evidence="1">Leaf</tissue>
    </source>
</reference>